<organism evidence="1 2">
    <name type="scientific">Fusarium oxysporum (strain Fo5176)</name>
    <name type="common">Fusarium vascular wilt</name>
    <dbReference type="NCBI Taxonomy" id="660025"/>
    <lineage>
        <taxon>Eukaryota</taxon>
        <taxon>Fungi</taxon>
        <taxon>Dikarya</taxon>
        <taxon>Ascomycota</taxon>
        <taxon>Pezizomycotina</taxon>
        <taxon>Sordariomycetes</taxon>
        <taxon>Hypocreomycetidae</taxon>
        <taxon>Hypocreales</taxon>
        <taxon>Nectriaceae</taxon>
        <taxon>Fusarium</taxon>
        <taxon>Fusarium oxysporum species complex</taxon>
    </lineage>
</organism>
<evidence type="ECO:0000313" key="2">
    <source>
        <dbReference type="Proteomes" id="UP000002489"/>
    </source>
</evidence>
<sequence>MNQLPNHPKIGSLLGKRRPVIKLSPNFRSLAGDACERAPMDKSKILPWSKFTFNNIVNAYGDVLEQAVSSKPPDEVLEIDCENHCMMVQICYKSFHIPTAISSAISLGKYILRPRLGTDTNLACAEARELSEGLPKHAQRLDFGDEDHVQVFYDPNQNSWHPFLATSLTVPSCTWESGSLVTANRDKQPKLGPIEQLAACAKKTNTCFSFILGDKDIVVLQFFKTETGGMGVY</sequence>
<name>A0A0D2XPZ6_FUSOF</name>
<reference evidence="2" key="1">
    <citation type="journal article" date="2012" name="Mol. Plant Microbe Interact.">
        <title>A highly conserved effector in Fusarium oxysporum is required for full virulence on Arabidopsis.</title>
        <authorList>
            <person name="Thatcher L.F."/>
            <person name="Gardiner D.M."/>
            <person name="Kazan K."/>
            <person name="Manners J."/>
        </authorList>
    </citation>
    <scope>NUCLEOTIDE SEQUENCE [LARGE SCALE GENOMIC DNA]</scope>
    <source>
        <strain evidence="2">Fo5176</strain>
    </source>
</reference>
<evidence type="ECO:0000313" key="1">
    <source>
        <dbReference type="EnsemblFungi" id="FOXG_06036P0"/>
    </source>
</evidence>
<dbReference type="VEuPathDB" id="FungiDB:FOXG_06036"/>
<accession>A0A0D2XPZ6</accession>
<proteinExistence type="predicted"/>
<dbReference type="EnsemblFungi" id="FOXG_06036T0">
    <property type="protein sequence ID" value="FOXG_06036P0"/>
    <property type="gene ID" value="FOXG_06036"/>
</dbReference>
<protein>
    <submittedName>
        <fullName evidence="1">Uncharacterized protein</fullName>
    </submittedName>
</protein>
<dbReference type="Proteomes" id="UP000002489">
    <property type="component" value="Unassembled WGS sequence"/>
</dbReference>
<gene>
    <name evidence="1" type="primary">28947965</name>
</gene>
<dbReference type="AlphaFoldDB" id="A0A0D2XPZ6"/>
<reference evidence="1" key="2">
    <citation type="submission" date="2025-08" db="UniProtKB">
        <authorList>
            <consortium name="EnsemblFungi"/>
        </authorList>
    </citation>
    <scope>IDENTIFICATION</scope>
    <source>
        <strain evidence="1">4287 / CBS 123668 / FGSC 9935 / NRRL 34936</strain>
    </source>
</reference>